<dbReference type="RefSeq" id="WP_156925069.1">
    <property type="nucleotide sequence ID" value="NZ_FOXR01000028.1"/>
</dbReference>
<name>A0A1I5XL60_9FIRM</name>
<dbReference type="STRING" id="937334.SAMN05444406_1285"/>
<dbReference type="AlphaFoldDB" id="A0A1I5XL60"/>
<dbReference type="EMBL" id="FOXR01000028">
    <property type="protein sequence ID" value="SFQ32650.1"/>
    <property type="molecule type" value="Genomic_DNA"/>
</dbReference>
<accession>A0A1I5XL60</accession>
<dbReference type="Proteomes" id="UP000198577">
    <property type="component" value="Unassembled WGS sequence"/>
</dbReference>
<organism evidence="1 2">
    <name type="scientific">Caldicoprobacter faecalis</name>
    <dbReference type="NCBI Taxonomy" id="937334"/>
    <lineage>
        <taxon>Bacteria</taxon>
        <taxon>Bacillati</taxon>
        <taxon>Bacillota</taxon>
        <taxon>Clostridia</taxon>
        <taxon>Caldicoprobacterales</taxon>
        <taxon>Caldicoprobacteraceae</taxon>
        <taxon>Caldicoprobacter</taxon>
    </lineage>
</organism>
<gene>
    <name evidence="1" type="ORF">SAMN05444406_1285</name>
</gene>
<reference evidence="1 2" key="1">
    <citation type="submission" date="2016-10" db="EMBL/GenBank/DDBJ databases">
        <authorList>
            <person name="de Groot N.N."/>
        </authorList>
    </citation>
    <scope>NUCLEOTIDE SEQUENCE [LARGE SCALE GENOMIC DNA]</scope>
    <source>
        <strain evidence="1 2">DSM 20678</strain>
    </source>
</reference>
<keyword evidence="2" id="KW-1185">Reference proteome</keyword>
<sequence length="45" mass="5047">MMSIGRQRGIGSIAAKEGANFMAFRREERAYSPSLRKVVWCAGKE</sequence>
<proteinExistence type="predicted"/>
<evidence type="ECO:0000313" key="2">
    <source>
        <dbReference type="Proteomes" id="UP000198577"/>
    </source>
</evidence>
<protein>
    <submittedName>
        <fullName evidence="1">Uncharacterized protein</fullName>
    </submittedName>
</protein>
<evidence type="ECO:0000313" key="1">
    <source>
        <dbReference type="EMBL" id="SFQ32650.1"/>
    </source>
</evidence>